<sequence>MAAAISNIAESATGNEGLICFVCDAVIVGNYYALASCRTQRTRTRLIEKLGQLVGEKYMVIISEDDVICRGCSAMINNLDRLEKEMLSIRNIVLGFLEKKYDLDSGELINTHVPFPPQKTTNVSNMKKTMTMASRKRKAAALEKEDKKLVDPVKSNDTKSIWLQCDKCMYQTPYDSFMVDHMQRHSPKNNSSSLPEKKDKVNVLNEPPPAPSPSPQLNISQQNLEPEVVVTEPEEVKVEVNDSSTHQKDKGQDEPSEPETVEMIAAEIQELGVSVNTEDESSKGIPVNLVQEEIDSKQDFIGEQAHIATLEVEGEEGVINTNAICMVDENGMIIRKMEQAEDGTYYMQVMDGDPIKQVMSVNEDGTIEMVEVMWDNIGDTNGNEEDNMPF</sequence>
<dbReference type="AlphaFoldDB" id="A0A1B6CNZ6"/>
<organism evidence="2">
    <name type="scientific">Clastoptera arizonana</name>
    <name type="common">Arizona spittle bug</name>
    <dbReference type="NCBI Taxonomy" id="38151"/>
    <lineage>
        <taxon>Eukaryota</taxon>
        <taxon>Metazoa</taxon>
        <taxon>Ecdysozoa</taxon>
        <taxon>Arthropoda</taxon>
        <taxon>Hexapoda</taxon>
        <taxon>Insecta</taxon>
        <taxon>Pterygota</taxon>
        <taxon>Neoptera</taxon>
        <taxon>Paraneoptera</taxon>
        <taxon>Hemiptera</taxon>
        <taxon>Auchenorrhyncha</taxon>
        <taxon>Cercopoidea</taxon>
        <taxon>Clastopteridae</taxon>
        <taxon>Clastoptera</taxon>
    </lineage>
</organism>
<feature type="compositionally biased region" description="Basic and acidic residues" evidence="1">
    <location>
        <begin position="234"/>
        <end position="253"/>
    </location>
</feature>
<evidence type="ECO:0000313" key="2">
    <source>
        <dbReference type="EMBL" id="JAS15186.1"/>
    </source>
</evidence>
<accession>A0A1B6CNZ6</accession>
<evidence type="ECO:0000256" key="1">
    <source>
        <dbReference type="SAM" id="MobiDB-lite"/>
    </source>
</evidence>
<reference evidence="2" key="1">
    <citation type="submission" date="2015-12" db="EMBL/GenBank/DDBJ databases">
        <title>De novo transcriptome assembly of four potential Pierce s Disease insect vectors from Arizona vineyards.</title>
        <authorList>
            <person name="Tassone E.E."/>
        </authorList>
    </citation>
    <scope>NUCLEOTIDE SEQUENCE</scope>
</reference>
<feature type="region of interest" description="Disordered" evidence="1">
    <location>
        <begin position="183"/>
        <end position="259"/>
    </location>
</feature>
<proteinExistence type="predicted"/>
<gene>
    <name evidence="2" type="ORF">g.11444</name>
</gene>
<protein>
    <submittedName>
        <fullName evidence="2">Uncharacterized protein</fullName>
    </submittedName>
</protein>
<dbReference type="EMBL" id="GEDC01022112">
    <property type="protein sequence ID" value="JAS15186.1"/>
    <property type="molecule type" value="Transcribed_RNA"/>
</dbReference>
<name>A0A1B6CNZ6_9HEMI</name>